<evidence type="ECO:0000256" key="2">
    <source>
        <dbReference type="PIRNR" id="PIRNR001365"/>
    </source>
</evidence>
<gene>
    <name evidence="5" type="ORF">HYQ43_17870</name>
</gene>
<feature type="binding site" evidence="4">
    <location>
        <position position="206"/>
    </location>
    <ligand>
        <name>pyruvate</name>
        <dbReference type="ChEBI" id="CHEBI:15361"/>
    </ligand>
</feature>
<dbReference type="PRINTS" id="PR00146">
    <property type="entry name" value="DHPICSNTHASE"/>
</dbReference>
<dbReference type="EMBL" id="CP058690">
    <property type="protein sequence ID" value="QLH15992.1"/>
    <property type="molecule type" value="Genomic_DNA"/>
</dbReference>
<dbReference type="Gene3D" id="3.20.20.70">
    <property type="entry name" value="Aldolase class I"/>
    <property type="match status" value="1"/>
</dbReference>
<evidence type="ECO:0000256" key="3">
    <source>
        <dbReference type="PIRSR" id="PIRSR001365-1"/>
    </source>
</evidence>
<dbReference type="RefSeq" id="WP_024844217.1">
    <property type="nucleotide sequence ID" value="NZ_CP038203.1"/>
</dbReference>
<dbReference type="PANTHER" id="PTHR12128">
    <property type="entry name" value="DIHYDRODIPICOLINATE SYNTHASE"/>
    <property type="match status" value="1"/>
</dbReference>
<proteinExistence type="inferred from homology"/>
<dbReference type="InterPro" id="IPR013785">
    <property type="entry name" value="Aldolase_TIM"/>
</dbReference>
<dbReference type="SUPFAM" id="SSF51569">
    <property type="entry name" value="Aldolase"/>
    <property type="match status" value="1"/>
</dbReference>
<dbReference type="PIRSF" id="PIRSF001365">
    <property type="entry name" value="DHDPS"/>
    <property type="match status" value="1"/>
</dbReference>
<accession>A0A7H9BXY0</accession>
<dbReference type="PANTHER" id="PTHR12128:SF67">
    <property type="entry name" value="BLR3884 PROTEIN"/>
    <property type="match status" value="1"/>
</dbReference>
<dbReference type="AlphaFoldDB" id="A0A7H9BXY0"/>
<dbReference type="SMART" id="SM01130">
    <property type="entry name" value="DHDPS"/>
    <property type="match status" value="1"/>
</dbReference>
<organism evidence="5 6">
    <name type="scientific">Paracoccus pantotrophus</name>
    <name type="common">Thiosphaera pantotropha</name>
    <dbReference type="NCBI Taxonomy" id="82367"/>
    <lineage>
        <taxon>Bacteria</taxon>
        <taxon>Pseudomonadati</taxon>
        <taxon>Pseudomonadota</taxon>
        <taxon>Alphaproteobacteria</taxon>
        <taxon>Rhodobacterales</taxon>
        <taxon>Paracoccaceae</taxon>
        <taxon>Paracoccus</taxon>
    </lineage>
</organism>
<feature type="binding site" evidence="4">
    <location>
        <position position="44"/>
    </location>
    <ligand>
        <name>pyruvate</name>
        <dbReference type="ChEBI" id="CHEBI:15361"/>
    </ligand>
</feature>
<protein>
    <submittedName>
        <fullName evidence="5">Dihydrodipicolinate synthase family protein</fullName>
    </submittedName>
</protein>
<dbReference type="Proteomes" id="UP000509322">
    <property type="component" value="Chromosome 2"/>
</dbReference>
<dbReference type="InterPro" id="IPR002220">
    <property type="entry name" value="DapA-like"/>
</dbReference>
<evidence type="ECO:0000256" key="4">
    <source>
        <dbReference type="PIRSR" id="PIRSR001365-2"/>
    </source>
</evidence>
<evidence type="ECO:0000256" key="1">
    <source>
        <dbReference type="ARBA" id="ARBA00023239"/>
    </source>
</evidence>
<feature type="active site" description="Proton donor/acceptor" evidence="3">
    <location>
        <position position="135"/>
    </location>
</feature>
<evidence type="ECO:0000313" key="5">
    <source>
        <dbReference type="EMBL" id="QLH15992.1"/>
    </source>
</evidence>
<evidence type="ECO:0000313" key="6">
    <source>
        <dbReference type="Proteomes" id="UP000509322"/>
    </source>
</evidence>
<comment type="similarity">
    <text evidence="2">Belongs to the DapA family.</text>
</comment>
<dbReference type="GO" id="GO:0008840">
    <property type="term" value="F:4-hydroxy-tetrahydrodipicolinate synthase activity"/>
    <property type="evidence" value="ECO:0007669"/>
    <property type="project" value="TreeGrafter"/>
</dbReference>
<keyword evidence="1 2" id="KW-0456">Lyase</keyword>
<dbReference type="CDD" id="cd00408">
    <property type="entry name" value="DHDPS-like"/>
    <property type="match status" value="1"/>
</dbReference>
<feature type="active site" description="Schiff-base intermediate with substrate" evidence="3">
    <location>
        <position position="165"/>
    </location>
</feature>
<sequence>MKGIVAAVPTPIDAQGRFLGAAFVEHARWALANGCDGLNVLGSTGEANSLDTGTRRMVMTQAAEALDLCRLMVGTGTPSIDETIGLTCHADDLGYPVALVLPPYYYTPPSEEGLIAWYLALHAALGDRPIRVWFYNFPQMTGFVIPEAVIAHLHAAAPQRFDGIKDSSGDLSYCRGLVSRLPGLKVFPSSETTLAEGPRDGFAGCISATANHTAPICARVWRGEVGLAPQLAELRAAISACPLIPAVKYLVACRTANPEWQNVLPPFTTLGASAIASLDRLASERVAA</sequence>
<name>A0A7H9BXY0_PARPN</name>
<dbReference type="Pfam" id="PF00701">
    <property type="entry name" value="DHDPS"/>
    <property type="match status" value="1"/>
</dbReference>
<reference evidence="5 6" key="1">
    <citation type="submission" date="2020-07" db="EMBL/GenBank/DDBJ databases">
        <title>The complete genome of Paracoccus pantotrophus ACCC 10489.</title>
        <authorList>
            <person name="Si Y."/>
        </authorList>
    </citation>
    <scope>NUCLEOTIDE SEQUENCE [LARGE SCALE GENOMIC DNA]</scope>
    <source>
        <strain evidence="5 6">ACCC10489</strain>
    </source>
</reference>